<evidence type="ECO:0000256" key="2">
    <source>
        <dbReference type="SAM" id="Phobius"/>
    </source>
</evidence>
<feature type="domain" description="Guanylate cyclase" evidence="3">
    <location>
        <begin position="601"/>
        <end position="744"/>
    </location>
</feature>
<sequence length="903" mass="102066">MGDCSPLITSEEARDKKVKRKRKEFPFTLDVPVIRSEAAEREQQAAAPILLAADEQKPKKDNLSNETTPEPSPKVSLAKARWRKAIWYVTQEAKKRRSSNSYRRLSKAYQETVPHTPTFVSALRRNSSLLPLSPYMGAKPTRKLSLVKKIMCSKDMSMSVPDLNVQMYPRRRRSSWKHVASSRRSSSKTSTDLLVPPLTPKRFDMPTILNSSTIVLVSWLATCYVMFVPDLYQYFSSSSHYDMLVTAISQLCWTFFLTEFILRSTNQERYIGSIYFWLDFMSIVAILPDILWISSLQWTLSYPVRIVVLARSWHAARAGTHMACSLQIQQRPKHSRTSFWIPLELVWERSDEEFTDHALHRSIVKRCCAAVAILVLLLFGQARMAPSFYLQLENDLKIISTSFVAGAGRQVDDRAFNKVLDLYVSGYARRSMRLLYLEVDGVKVYGDEEGIKSMRTYPPEAIAVTLRDFDDLQSRCVAHVEFRESARLAAGLRALTAVFVSSVLFFLSWSLAGIVRHQIVRPLDSIANKISKMVDMPLEPLECDMHLQPQMKKIERGLFSLARLLQLGFGEAGASVISRSLATGAMTALATNRPGSIVNAFFGFCDIRNFTVLTELLQADVVKLVNSVARLLHGCVIRSHGDPNKNIGDAFLLVWKPKKGIETISEIADGALRAYVECILEMSRDVRLSQHINLQSVQQALQDGHMKMGFGLHFGWAVECVIGSKHKVDVSYLSPHVNMSSRLEAATKQYGVSILMSGDVVGLLSTDAQRLCRRVDRVTVKGSKSPIDLYTFDEPTLVSQGGTVPDDVDFSSIRSNESFFSIIRPRTTAEFRMEFEQAISLYLGGIDGSLADWEEAKHRLDRCLEMEPFDGPARAIKTYIEEASVIPKEMRRRWKGYRALEEK</sequence>
<feature type="transmembrane region" description="Helical" evidence="2">
    <location>
        <begin position="274"/>
        <end position="293"/>
    </location>
</feature>
<feature type="transmembrane region" description="Helical" evidence="2">
    <location>
        <begin position="208"/>
        <end position="228"/>
    </location>
</feature>
<dbReference type="PANTHER" id="PTHR43336">
    <property type="entry name" value="OXYGEN SENSOR HISTIDINE KINASE RESPONSE REGULATOR DEVS/DOSS"/>
    <property type="match status" value="1"/>
</dbReference>
<accession>A0A7S0I4B9</accession>
<dbReference type="PANTHER" id="PTHR43336:SF3">
    <property type="entry name" value="GUANYLATE CYCLASE DOMAIN-CONTAINING PROTEIN"/>
    <property type="match status" value="1"/>
</dbReference>
<reference evidence="4" key="1">
    <citation type="submission" date="2021-01" db="EMBL/GenBank/DDBJ databases">
        <authorList>
            <person name="Corre E."/>
            <person name="Pelletier E."/>
            <person name="Niang G."/>
            <person name="Scheremetjew M."/>
            <person name="Finn R."/>
            <person name="Kale V."/>
            <person name="Holt S."/>
            <person name="Cochrane G."/>
            <person name="Meng A."/>
            <person name="Brown T."/>
            <person name="Cohen L."/>
        </authorList>
    </citation>
    <scope>NUCLEOTIDE SEQUENCE</scope>
    <source>
        <strain evidence="4">CCMP325</strain>
    </source>
</reference>
<evidence type="ECO:0000256" key="1">
    <source>
        <dbReference type="SAM" id="MobiDB-lite"/>
    </source>
</evidence>
<name>A0A7S0I4B9_9CRYP</name>
<dbReference type="PROSITE" id="PS50125">
    <property type="entry name" value="GUANYLATE_CYCLASE_2"/>
    <property type="match status" value="1"/>
</dbReference>
<feature type="transmembrane region" description="Helical" evidence="2">
    <location>
        <begin position="240"/>
        <end position="262"/>
    </location>
</feature>
<gene>
    <name evidence="4" type="ORF">HPHI1048_LOCUS24804</name>
</gene>
<dbReference type="GO" id="GO:0009190">
    <property type="term" value="P:cyclic nucleotide biosynthetic process"/>
    <property type="evidence" value="ECO:0007669"/>
    <property type="project" value="InterPro"/>
</dbReference>
<keyword evidence="2" id="KW-1133">Transmembrane helix</keyword>
<proteinExistence type="predicted"/>
<dbReference type="Gene3D" id="3.30.70.1230">
    <property type="entry name" value="Nucleotide cyclase"/>
    <property type="match status" value="1"/>
</dbReference>
<dbReference type="InterPro" id="IPR001054">
    <property type="entry name" value="A/G_cyclase"/>
</dbReference>
<feature type="compositionally biased region" description="Basic and acidic residues" evidence="1">
    <location>
        <begin position="54"/>
        <end position="63"/>
    </location>
</feature>
<dbReference type="CDD" id="cd07302">
    <property type="entry name" value="CHD"/>
    <property type="match status" value="1"/>
</dbReference>
<dbReference type="AlphaFoldDB" id="A0A7S0I4B9"/>
<evidence type="ECO:0000313" key="4">
    <source>
        <dbReference type="EMBL" id="CAD8510532.1"/>
    </source>
</evidence>
<evidence type="ECO:0000259" key="3">
    <source>
        <dbReference type="PROSITE" id="PS50125"/>
    </source>
</evidence>
<organism evidence="4">
    <name type="scientific">Hanusia phi</name>
    <dbReference type="NCBI Taxonomy" id="3032"/>
    <lineage>
        <taxon>Eukaryota</taxon>
        <taxon>Cryptophyceae</taxon>
        <taxon>Pyrenomonadales</taxon>
        <taxon>Geminigeraceae</taxon>
        <taxon>Hanusia</taxon>
    </lineage>
</organism>
<feature type="region of interest" description="Disordered" evidence="1">
    <location>
        <begin position="45"/>
        <end position="75"/>
    </location>
</feature>
<dbReference type="EMBL" id="HBEO01036602">
    <property type="protein sequence ID" value="CAD8510532.1"/>
    <property type="molecule type" value="Transcribed_RNA"/>
</dbReference>
<protein>
    <recommendedName>
        <fullName evidence="3">Guanylate cyclase domain-containing protein</fullName>
    </recommendedName>
</protein>
<dbReference type="SUPFAM" id="SSF81324">
    <property type="entry name" value="Voltage-gated potassium channels"/>
    <property type="match status" value="1"/>
</dbReference>
<dbReference type="InterPro" id="IPR029787">
    <property type="entry name" value="Nucleotide_cyclase"/>
</dbReference>
<dbReference type="GO" id="GO:0035556">
    <property type="term" value="P:intracellular signal transduction"/>
    <property type="evidence" value="ECO:0007669"/>
    <property type="project" value="InterPro"/>
</dbReference>
<keyword evidence="2" id="KW-0472">Membrane</keyword>
<dbReference type="SUPFAM" id="SSF55073">
    <property type="entry name" value="Nucleotide cyclase"/>
    <property type="match status" value="1"/>
</dbReference>
<keyword evidence="2" id="KW-0812">Transmembrane</keyword>